<accession>A0A6M1U8F9</accession>
<dbReference type="InterPro" id="IPR005302">
    <property type="entry name" value="MoCF_Sase_C"/>
</dbReference>
<dbReference type="PROSITE" id="PS51340">
    <property type="entry name" value="MOSC"/>
    <property type="match status" value="1"/>
</dbReference>
<organism evidence="2 3">
    <name type="scientific">Paragemmobacter kunshanensis</name>
    <dbReference type="NCBI Taxonomy" id="2583234"/>
    <lineage>
        <taxon>Bacteria</taxon>
        <taxon>Pseudomonadati</taxon>
        <taxon>Pseudomonadota</taxon>
        <taxon>Alphaproteobacteria</taxon>
        <taxon>Rhodobacterales</taxon>
        <taxon>Paracoccaceae</taxon>
        <taxon>Paragemmobacter</taxon>
    </lineage>
</organism>
<dbReference type="AlphaFoldDB" id="A0A6M1U8F9"/>
<reference evidence="2 3" key="1">
    <citation type="submission" date="2020-02" db="EMBL/GenBank/DDBJ databases">
        <title>Rhodobacter translucens sp. nov., a novel bacterium isolated from activated sludge.</title>
        <authorList>
            <person name="Liu J."/>
        </authorList>
    </citation>
    <scope>NUCLEOTIDE SEQUENCE [LARGE SCALE GENOMIC DNA]</scope>
    <source>
        <strain evidence="2 3">HX-7-19</strain>
    </source>
</reference>
<dbReference type="Proteomes" id="UP000474758">
    <property type="component" value="Unassembled WGS sequence"/>
</dbReference>
<dbReference type="PANTHER" id="PTHR36930:SF1">
    <property type="entry name" value="MOSC DOMAIN-CONTAINING PROTEIN"/>
    <property type="match status" value="1"/>
</dbReference>
<dbReference type="PANTHER" id="PTHR36930">
    <property type="entry name" value="METAL-SULFUR CLUSTER BIOSYNTHESIS PROTEINS YUAD-RELATED"/>
    <property type="match status" value="1"/>
</dbReference>
<protein>
    <submittedName>
        <fullName evidence="2">Sulfurase</fullName>
    </submittedName>
</protein>
<name>A0A6M1U8F9_9RHOB</name>
<comment type="caution">
    <text evidence="2">The sequence shown here is derived from an EMBL/GenBank/DDBJ whole genome shotgun (WGS) entry which is preliminary data.</text>
</comment>
<dbReference type="InterPro" id="IPR011037">
    <property type="entry name" value="Pyrv_Knase-like_insert_dom_sf"/>
</dbReference>
<dbReference type="InterPro" id="IPR052716">
    <property type="entry name" value="MOSC_domain"/>
</dbReference>
<dbReference type="GO" id="GO:0030151">
    <property type="term" value="F:molybdenum ion binding"/>
    <property type="evidence" value="ECO:0007669"/>
    <property type="project" value="InterPro"/>
</dbReference>
<dbReference type="GO" id="GO:0030170">
    <property type="term" value="F:pyridoxal phosphate binding"/>
    <property type="evidence" value="ECO:0007669"/>
    <property type="project" value="InterPro"/>
</dbReference>
<keyword evidence="3" id="KW-1185">Reference proteome</keyword>
<dbReference type="Gene3D" id="2.40.33.20">
    <property type="entry name" value="PK beta-barrel domain-like"/>
    <property type="match status" value="1"/>
</dbReference>
<dbReference type="RefSeq" id="WP_165047738.1">
    <property type="nucleotide sequence ID" value="NZ_JAALFE010000004.1"/>
</dbReference>
<dbReference type="SUPFAM" id="SSF50800">
    <property type="entry name" value="PK beta-barrel domain-like"/>
    <property type="match status" value="1"/>
</dbReference>
<evidence type="ECO:0000259" key="1">
    <source>
        <dbReference type="PROSITE" id="PS51340"/>
    </source>
</evidence>
<evidence type="ECO:0000313" key="2">
    <source>
        <dbReference type="EMBL" id="NGQ90361.1"/>
    </source>
</evidence>
<proteinExistence type="predicted"/>
<feature type="domain" description="MOSC" evidence="1">
    <location>
        <begin position="23"/>
        <end position="183"/>
    </location>
</feature>
<gene>
    <name evidence="2" type="ORF">G5V65_05595</name>
</gene>
<dbReference type="Pfam" id="PF03473">
    <property type="entry name" value="MOSC"/>
    <property type="match status" value="1"/>
</dbReference>
<evidence type="ECO:0000313" key="3">
    <source>
        <dbReference type="Proteomes" id="UP000474758"/>
    </source>
</evidence>
<sequence>MTVLKPTAFTGRITWLGLVRDRDAALEAEPVERMAASFAGPEGEAHGGLTRPSCSRVVAQYPKGTTIRNTRQFSVLAAEDLVAIAAKMGLERLDPALVGASMVIEGIPDFSHLPPGSRLQAEGGATLVVDIENRPCHLPARPIEARHPGFGGKFKAAAAGRRGITAWVEREGSFALGESIRLHIPDQPVWAHLETARRA</sequence>
<dbReference type="GO" id="GO:0003824">
    <property type="term" value="F:catalytic activity"/>
    <property type="evidence" value="ECO:0007669"/>
    <property type="project" value="InterPro"/>
</dbReference>
<dbReference type="EMBL" id="JAALFE010000004">
    <property type="protein sequence ID" value="NGQ90361.1"/>
    <property type="molecule type" value="Genomic_DNA"/>
</dbReference>